<organism evidence="7 8">
    <name type="scientific">Tritrichomonas musculus</name>
    <dbReference type="NCBI Taxonomy" id="1915356"/>
    <lineage>
        <taxon>Eukaryota</taxon>
        <taxon>Metamonada</taxon>
        <taxon>Parabasalia</taxon>
        <taxon>Tritrichomonadida</taxon>
        <taxon>Tritrichomonadidae</taxon>
        <taxon>Tritrichomonas</taxon>
    </lineage>
</organism>
<reference evidence="7 8" key="1">
    <citation type="submission" date="2024-04" db="EMBL/GenBank/DDBJ databases">
        <title>Tritrichomonas musculus Genome.</title>
        <authorList>
            <person name="Alves-Ferreira E."/>
            <person name="Grigg M."/>
            <person name="Lorenzi H."/>
            <person name="Galac M."/>
        </authorList>
    </citation>
    <scope>NUCLEOTIDE SEQUENCE [LARGE SCALE GENOMIC DNA]</scope>
    <source>
        <strain evidence="7 8">EAF2021</strain>
    </source>
</reference>
<dbReference type="Proteomes" id="UP001470230">
    <property type="component" value="Unassembled WGS sequence"/>
</dbReference>
<proteinExistence type="inferred from homology"/>
<feature type="region of interest" description="Disordered" evidence="5">
    <location>
        <begin position="1"/>
        <end position="27"/>
    </location>
</feature>
<keyword evidence="8" id="KW-1185">Reference proteome</keyword>
<keyword evidence="4" id="KW-0547">Nucleotide-binding</keyword>
<dbReference type="InterPro" id="IPR023313">
    <property type="entry name" value="UBQ-conjugating_AS"/>
</dbReference>
<feature type="active site" description="Glycyl thioester intermediate" evidence="3">
    <location>
        <position position="86"/>
    </location>
</feature>
<evidence type="ECO:0000256" key="5">
    <source>
        <dbReference type="SAM" id="MobiDB-lite"/>
    </source>
</evidence>
<dbReference type="SMART" id="SM00212">
    <property type="entry name" value="UBCc"/>
    <property type="match status" value="1"/>
</dbReference>
<evidence type="ECO:0000256" key="3">
    <source>
        <dbReference type="PROSITE-ProRule" id="PRU10133"/>
    </source>
</evidence>
<name>A0ABR2KH81_9EUKA</name>
<evidence type="ECO:0000256" key="1">
    <source>
        <dbReference type="ARBA" id="ARBA00022679"/>
    </source>
</evidence>
<evidence type="ECO:0000313" key="8">
    <source>
        <dbReference type="Proteomes" id="UP001470230"/>
    </source>
</evidence>
<dbReference type="PROSITE" id="PS50127">
    <property type="entry name" value="UBC_2"/>
    <property type="match status" value="1"/>
</dbReference>
<dbReference type="Gene3D" id="3.10.110.10">
    <property type="entry name" value="Ubiquitin Conjugating Enzyme"/>
    <property type="match status" value="1"/>
</dbReference>
<dbReference type="SUPFAM" id="SSF54495">
    <property type="entry name" value="UBC-like"/>
    <property type="match status" value="1"/>
</dbReference>
<comment type="similarity">
    <text evidence="4">Belongs to the ubiquitin-conjugating enzyme family.</text>
</comment>
<dbReference type="EMBL" id="JAPFFF010000005">
    <property type="protein sequence ID" value="KAK8890191.1"/>
    <property type="molecule type" value="Genomic_DNA"/>
</dbReference>
<evidence type="ECO:0000259" key="6">
    <source>
        <dbReference type="PROSITE" id="PS50127"/>
    </source>
</evidence>
<feature type="domain" description="UBC core" evidence="6">
    <location>
        <begin position="2"/>
        <end position="148"/>
    </location>
</feature>
<feature type="compositionally biased region" description="Basic and acidic residues" evidence="5">
    <location>
        <begin position="1"/>
        <end position="16"/>
    </location>
</feature>
<dbReference type="InterPro" id="IPR016135">
    <property type="entry name" value="UBQ-conjugating_enzyme/RWD"/>
</dbReference>
<evidence type="ECO:0000313" key="7">
    <source>
        <dbReference type="EMBL" id="KAK8890191.1"/>
    </source>
</evidence>
<keyword evidence="2 4" id="KW-0833">Ubl conjugation pathway</keyword>
<sequence>MNVDGRIMRETRELKKSPPPGISAEPKKDNNRYFDVILLGPKDSAFEDGIFHLEVFLPEGYPISPPKVRFLTKIYHPNIDQIGRICLDILKSKWTPALKLSSLLISIQSLLNEPNPDDPLDTAIAKKWKDDPEGAKKIAKEWTHLYAQS</sequence>
<dbReference type="PANTHER" id="PTHR24067">
    <property type="entry name" value="UBIQUITIN-CONJUGATING ENZYME E2"/>
    <property type="match status" value="1"/>
</dbReference>
<keyword evidence="1" id="KW-0808">Transferase</keyword>
<accession>A0ABR2KH81</accession>
<dbReference type="PROSITE" id="PS00183">
    <property type="entry name" value="UBC_1"/>
    <property type="match status" value="1"/>
</dbReference>
<comment type="caution">
    <text evidence="7">The sequence shown here is derived from an EMBL/GenBank/DDBJ whole genome shotgun (WGS) entry which is preliminary data.</text>
</comment>
<dbReference type="InterPro" id="IPR000608">
    <property type="entry name" value="UBC"/>
</dbReference>
<protein>
    <submittedName>
        <fullName evidence="7">Ubiquitin-conjugating enzyme E2 35</fullName>
    </submittedName>
</protein>
<dbReference type="InterPro" id="IPR050113">
    <property type="entry name" value="Ub_conjugating_enzyme"/>
</dbReference>
<gene>
    <name evidence="7" type="ORF">M9Y10_034961</name>
</gene>
<evidence type="ECO:0000256" key="4">
    <source>
        <dbReference type="RuleBase" id="RU362109"/>
    </source>
</evidence>
<evidence type="ECO:0000256" key="2">
    <source>
        <dbReference type="ARBA" id="ARBA00022786"/>
    </source>
</evidence>
<dbReference type="Pfam" id="PF00179">
    <property type="entry name" value="UQ_con"/>
    <property type="match status" value="1"/>
</dbReference>
<keyword evidence="4" id="KW-0067">ATP-binding</keyword>